<keyword evidence="3" id="KW-1185">Reference proteome</keyword>
<dbReference type="PANTHER" id="PTHR38442:SF1">
    <property type="entry name" value="INNER MEMBRANE PROTEIN"/>
    <property type="match status" value="1"/>
</dbReference>
<proteinExistence type="predicted"/>
<evidence type="ECO:0000256" key="1">
    <source>
        <dbReference type="SAM" id="Phobius"/>
    </source>
</evidence>
<name>A0A1I2H7U2_9BURK</name>
<keyword evidence="1" id="KW-0472">Membrane</keyword>
<dbReference type="Proteomes" id="UP000199119">
    <property type="component" value="Unassembled WGS sequence"/>
</dbReference>
<keyword evidence="1" id="KW-0812">Transmembrane</keyword>
<dbReference type="STRING" id="1177982.SAMN04489711_12022"/>
<evidence type="ECO:0000313" key="2">
    <source>
        <dbReference type="EMBL" id="SFF25433.1"/>
    </source>
</evidence>
<dbReference type="PANTHER" id="PTHR38442">
    <property type="entry name" value="INNER MEMBRANE PROTEIN-RELATED"/>
    <property type="match status" value="1"/>
</dbReference>
<dbReference type="GO" id="GO:0005886">
    <property type="term" value="C:plasma membrane"/>
    <property type="evidence" value="ECO:0007669"/>
    <property type="project" value="TreeGrafter"/>
</dbReference>
<dbReference type="InterPro" id="IPR007383">
    <property type="entry name" value="DUF445"/>
</dbReference>
<gene>
    <name evidence="2" type="ORF">SAMN04489711_12022</name>
</gene>
<protein>
    <submittedName>
        <fullName evidence="2">Uncharacterized membrane-anchored protein YjiN, DUF445 family</fullName>
    </submittedName>
</protein>
<reference evidence="3" key="1">
    <citation type="submission" date="2016-10" db="EMBL/GenBank/DDBJ databases">
        <authorList>
            <person name="Varghese N."/>
            <person name="Submissions S."/>
        </authorList>
    </citation>
    <scope>NUCLEOTIDE SEQUENCE [LARGE SCALE GENOMIC DNA]</scope>
    <source>
        <strain evidence="3">DSM 27981</strain>
    </source>
</reference>
<accession>A0A1I2H7U2</accession>
<evidence type="ECO:0000313" key="3">
    <source>
        <dbReference type="Proteomes" id="UP000199119"/>
    </source>
</evidence>
<organism evidence="2 3">
    <name type="scientific">Paracidovorax wautersii</name>
    <dbReference type="NCBI Taxonomy" id="1177982"/>
    <lineage>
        <taxon>Bacteria</taxon>
        <taxon>Pseudomonadati</taxon>
        <taxon>Pseudomonadota</taxon>
        <taxon>Betaproteobacteria</taxon>
        <taxon>Burkholderiales</taxon>
        <taxon>Comamonadaceae</taxon>
        <taxon>Paracidovorax</taxon>
    </lineage>
</organism>
<dbReference type="RefSeq" id="WP_092941648.1">
    <property type="nucleotide sequence ID" value="NZ_FONX01000020.1"/>
</dbReference>
<keyword evidence="1" id="KW-1133">Transmembrane helix</keyword>
<dbReference type="Pfam" id="PF04286">
    <property type="entry name" value="DUF445"/>
    <property type="match status" value="1"/>
</dbReference>
<dbReference type="AlphaFoldDB" id="A0A1I2H7U2"/>
<feature type="transmembrane region" description="Helical" evidence="1">
    <location>
        <begin position="21"/>
        <end position="38"/>
    </location>
</feature>
<sequence>MPLQAPRQDQEALLQRAKRQATGLLLMVVAVFAATYLFPRGLAVDCIRAVAEAALVGALADWFAVSALFRRIPLPWVGGHTDIIARNKDRIGGNLAEFVRGEFLDAPSLVSMIRRHDPADMLAQWLTAPANAGLLGRQVARLAAAALDTVEDTKIQELLGQAARALLGRIDLSRSMGAALGALTQGGRHQALLDDLLLRLGGMLQSAETRAFIADTLVQWIRREHPLKEKVLPTDWLGAKGAGAIAHAIESLLEEVAKDPHHQLRDTLDTAMQRLVDRLQTDPDWARRGEEIRAYLQDDPKLGAYVAELWGRVREALRRDLNDEHSEVSRQVAAMGQWLGMSLAGDAALRVRLNVRLELWAAQWAPDVSRSVADHIRATVERWDAREMARLAELHIGRDLQYIRINGTVVGGLVGLLLFALSHAGELMDAAGAVLGS</sequence>
<dbReference type="OrthoDB" id="9769590at2"/>
<dbReference type="EMBL" id="FONX01000020">
    <property type="protein sequence ID" value="SFF25433.1"/>
    <property type="molecule type" value="Genomic_DNA"/>
</dbReference>